<proteinExistence type="inferred from homology"/>
<dbReference type="PANTHER" id="PTHR42679:SF2">
    <property type="entry name" value="S-METHYL-5'-THIOADENOSINE PHOSPHORYLASE"/>
    <property type="match status" value="1"/>
</dbReference>
<feature type="binding site" evidence="4">
    <location>
        <position position="28"/>
    </location>
    <ligand>
        <name>phosphate</name>
        <dbReference type="ChEBI" id="CHEBI:43474"/>
    </ligand>
</feature>
<accession>A0A5P0YWM6</accession>
<comment type="pathway">
    <text evidence="4">Purine metabolism; purine nucleoside salvage.</text>
</comment>
<protein>
    <recommendedName>
        <fullName evidence="4">Purine nucleoside phosphorylase</fullName>
        <shortName evidence="4">PNP</shortName>
        <ecNumber evidence="4">2.4.2.1</ecNumber>
    </recommendedName>
</protein>
<dbReference type="HAMAP" id="MF_01963">
    <property type="entry name" value="MTAP"/>
    <property type="match status" value="1"/>
</dbReference>
<dbReference type="InterPro" id="IPR000845">
    <property type="entry name" value="Nucleoside_phosphorylase_d"/>
</dbReference>
<dbReference type="CDD" id="cd09010">
    <property type="entry name" value="MTAP_SsMTAPII_like_MTIP"/>
    <property type="match status" value="1"/>
</dbReference>
<dbReference type="EMBL" id="JABJXA010000194">
    <property type="protein sequence ID" value="MBB1261657.1"/>
    <property type="molecule type" value="Genomic_DNA"/>
</dbReference>
<evidence type="ECO:0000256" key="2">
    <source>
        <dbReference type="ARBA" id="ARBA00022679"/>
    </source>
</evidence>
<feature type="site" description="Important for substrate specificity" evidence="4">
    <location>
        <position position="244"/>
    </location>
</feature>
<reference evidence="10 11" key="2">
    <citation type="submission" date="2020-05" db="EMBL/GenBank/DDBJ databases">
        <title>Classification of alakaliphilic streptomycetes isolated from an alkaline soil next to Lonar Crater, India and a proposal for the recognition of Streptomyces alkaliterrae sp. nov.</title>
        <authorList>
            <person name="Golinska P."/>
        </authorList>
    </citation>
    <scope>NUCLEOTIDE SEQUENCE [LARGE SCALE GENOMIC DNA]</scope>
    <source>
        <strain evidence="11">OF3</strain>
        <strain evidence="10">OF8</strain>
    </source>
</reference>
<name>A0A5P0YWM6_9ACTN</name>
<dbReference type="OrthoDB" id="1523230at2"/>
<dbReference type="EC" id="2.4.2.1" evidence="4"/>
<dbReference type="GO" id="GO:0017061">
    <property type="term" value="F:S-methyl-5-thioadenosine phosphorylase activity"/>
    <property type="evidence" value="ECO:0007669"/>
    <property type="project" value="InterPro"/>
</dbReference>
<keyword evidence="1 4" id="KW-0328">Glycosyltransferase</keyword>
<dbReference type="NCBIfam" id="TIGR01694">
    <property type="entry name" value="MTAP"/>
    <property type="match status" value="1"/>
</dbReference>
<keyword evidence="3 4" id="KW-0660">Purine salvage</keyword>
<reference evidence="8 9" key="1">
    <citation type="submission" date="2019-10" db="EMBL/GenBank/DDBJ databases">
        <title>Streptomyces sp. nov., a novel actinobacterium isolated from alkaline environment.</title>
        <authorList>
            <person name="Golinska P."/>
        </authorList>
    </citation>
    <scope>NUCLEOTIDE SEQUENCE [LARGE SCALE GENOMIC DNA]</scope>
    <source>
        <strain evidence="8 9">OF1</strain>
    </source>
</reference>
<comment type="caution">
    <text evidence="8">The sequence shown here is derived from an EMBL/GenBank/DDBJ whole genome shotgun (WGS) entry which is preliminary data.</text>
</comment>
<comment type="caution">
    <text evidence="4">Lacks conserved residue(s) required for the propagation of feature annotation.</text>
</comment>
<evidence type="ECO:0000259" key="5">
    <source>
        <dbReference type="Pfam" id="PF01048"/>
    </source>
</evidence>
<dbReference type="NCBIfam" id="NF006599">
    <property type="entry name" value="PRK09136.1"/>
    <property type="match status" value="1"/>
</dbReference>
<keyword evidence="9" id="KW-1185">Reference proteome</keyword>
<evidence type="ECO:0000313" key="10">
    <source>
        <dbReference type="Proteomes" id="UP000517765"/>
    </source>
</evidence>
<reference evidence="6" key="3">
    <citation type="journal article" name="Syst. Appl. Microbiol.">
        <title>Streptomyces alkaliterrae sp. nov., isolated from an alkaline soil, and emended descriptions of Streptomyces alkaliphilus, Streptomyces calidiresistens and Streptomyces durbertensis.</title>
        <authorList>
            <person name="Swiecimska M."/>
            <person name="Golinska P."/>
            <person name="Nouioui I."/>
            <person name="Wypij M."/>
            <person name="Rai M."/>
            <person name="Sangal V."/>
            <person name="Goodfellow M."/>
        </authorList>
    </citation>
    <scope>NUCLEOTIDE SEQUENCE</scope>
    <source>
        <strain evidence="6">OF3</strain>
        <strain evidence="7">OF8</strain>
    </source>
</reference>
<dbReference type="PANTHER" id="PTHR42679">
    <property type="entry name" value="S-METHYL-5'-THIOADENOSINE PHOSPHORYLASE"/>
    <property type="match status" value="1"/>
</dbReference>
<dbReference type="RefSeq" id="WP_143650689.1">
    <property type="nucleotide sequence ID" value="NZ_JABJWZ010000372.1"/>
</dbReference>
<dbReference type="NCBIfam" id="NF005876">
    <property type="entry name" value="PRK07823.1"/>
    <property type="match status" value="1"/>
</dbReference>
<organism evidence="8 9">
    <name type="scientific">Streptomyces alkaliterrae</name>
    <dbReference type="NCBI Taxonomy" id="2213162"/>
    <lineage>
        <taxon>Bacteria</taxon>
        <taxon>Bacillati</taxon>
        <taxon>Actinomycetota</taxon>
        <taxon>Actinomycetes</taxon>
        <taxon>Kitasatosporales</taxon>
        <taxon>Streptomycetaceae</taxon>
        <taxon>Streptomyces</taxon>
    </lineage>
</organism>
<comment type="miscellaneous">
    <text evidence="4">Although this enzyme belongs to the family of MTA phosphorylases based on sequence homology, it lacks several conserved amino acids in the substrate binding pocket that confer specificity towards MTA.</text>
</comment>
<evidence type="ECO:0000313" key="8">
    <source>
        <dbReference type="EMBL" id="MQS04688.1"/>
    </source>
</evidence>
<feature type="binding site" evidence="4">
    <location>
        <position position="208"/>
    </location>
    <ligand>
        <name>phosphate</name>
        <dbReference type="ChEBI" id="CHEBI:43474"/>
    </ligand>
</feature>
<evidence type="ECO:0000313" key="6">
    <source>
        <dbReference type="EMBL" id="MBB1256490.1"/>
    </source>
</evidence>
<dbReference type="Pfam" id="PF01048">
    <property type="entry name" value="PNP_UDP_1"/>
    <property type="match status" value="1"/>
</dbReference>
<dbReference type="GO" id="GO:0005829">
    <property type="term" value="C:cytosol"/>
    <property type="evidence" value="ECO:0007669"/>
    <property type="project" value="TreeGrafter"/>
</dbReference>
<dbReference type="InterPro" id="IPR035994">
    <property type="entry name" value="Nucleoside_phosphorylase_sf"/>
</dbReference>
<dbReference type="EMBL" id="JABJWZ010000372">
    <property type="protein sequence ID" value="MBB1256490.1"/>
    <property type="molecule type" value="Genomic_DNA"/>
</dbReference>
<gene>
    <name evidence="8" type="ORF">FNX44_023015</name>
    <name evidence="6" type="ORF">H3146_24510</name>
    <name evidence="7" type="ORF">H3147_22990</name>
</gene>
<keyword evidence="2 4" id="KW-0808">Transferase</keyword>
<evidence type="ECO:0000256" key="4">
    <source>
        <dbReference type="HAMAP-Rule" id="MF_01963"/>
    </source>
</evidence>
<feature type="domain" description="Nucleoside phosphorylase" evidence="5">
    <location>
        <begin position="21"/>
        <end position="262"/>
    </location>
</feature>
<dbReference type="SUPFAM" id="SSF53167">
    <property type="entry name" value="Purine and uridine phosphorylases"/>
    <property type="match status" value="1"/>
</dbReference>
<dbReference type="Proteomes" id="UP000517765">
    <property type="component" value="Unassembled WGS sequence"/>
</dbReference>
<comment type="similarity">
    <text evidence="4">Belongs to the PNP/MTAP phosphorylase family. MTAP subfamily.</text>
</comment>
<dbReference type="Proteomes" id="UP000320857">
    <property type="component" value="Unassembled WGS sequence"/>
</dbReference>
<evidence type="ECO:0000313" key="9">
    <source>
        <dbReference type="Proteomes" id="UP000320857"/>
    </source>
</evidence>
<feature type="binding site" evidence="4">
    <location>
        <begin position="231"/>
        <end position="233"/>
    </location>
    <ligand>
        <name>substrate</name>
    </ligand>
</feature>
<comment type="catalytic activity">
    <reaction evidence="4">
        <text>a purine D-ribonucleoside + phosphate = a purine nucleobase + alpha-D-ribose 1-phosphate</text>
        <dbReference type="Rhea" id="RHEA:19805"/>
        <dbReference type="ChEBI" id="CHEBI:26386"/>
        <dbReference type="ChEBI" id="CHEBI:43474"/>
        <dbReference type="ChEBI" id="CHEBI:57720"/>
        <dbReference type="ChEBI" id="CHEBI:142355"/>
        <dbReference type="EC" id="2.4.2.1"/>
    </reaction>
</comment>
<evidence type="ECO:0000313" key="11">
    <source>
        <dbReference type="Proteomes" id="UP000525686"/>
    </source>
</evidence>
<dbReference type="GO" id="GO:0006166">
    <property type="term" value="P:purine ribonucleoside salvage"/>
    <property type="evidence" value="ECO:0007669"/>
    <property type="project" value="UniProtKB-UniRule"/>
</dbReference>
<feature type="site" description="Important for substrate specificity" evidence="4">
    <location>
        <position position="189"/>
    </location>
</feature>
<evidence type="ECO:0000256" key="1">
    <source>
        <dbReference type="ARBA" id="ARBA00022676"/>
    </source>
</evidence>
<comment type="subunit">
    <text evidence="4">Homohexamer. Dimer of a homotrimer.</text>
</comment>
<dbReference type="AlphaFoldDB" id="A0A5P0YWM6"/>
<evidence type="ECO:0000313" key="7">
    <source>
        <dbReference type="EMBL" id="MBB1261657.1"/>
    </source>
</evidence>
<comment type="function">
    <text evidence="4">Purine nucleoside phosphorylase involved in purine salvage.</text>
</comment>
<dbReference type="UniPathway" id="UPA00606"/>
<evidence type="ECO:0000256" key="3">
    <source>
        <dbReference type="ARBA" id="ARBA00022726"/>
    </source>
</evidence>
<dbReference type="Gene3D" id="3.40.50.1580">
    <property type="entry name" value="Nucleoside phosphorylase domain"/>
    <property type="match status" value="1"/>
</dbReference>
<dbReference type="Proteomes" id="UP000525686">
    <property type="component" value="Unassembled WGS sequence"/>
</dbReference>
<dbReference type="EMBL" id="VJYK02000332">
    <property type="protein sequence ID" value="MQS04688.1"/>
    <property type="molecule type" value="Genomic_DNA"/>
</dbReference>
<feature type="binding site" evidence="4">
    <location>
        <position position="207"/>
    </location>
    <ligand>
        <name>substrate</name>
    </ligand>
</feature>
<feature type="binding site" evidence="4">
    <location>
        <begin position="68"/>
        <end position="69"/>
    </location>
    <ligand>
        <name>phosphate</name>
        <dbReference type="ChEBI" id="CHEBI:43474"/>
    </ligand>
</feature>
<dbReference type="FunFam" id="3.40.50.1580:FF:000013">
    <property type="entry name" value="Purine nucleoside phosphorylase"/>
    <property type="match status" value="1"/>
</dbReference>
<sequence length="291" mass="31408">MSEQAETAGHCVAHSTTARAEIGVIGGSGFYSFLRDVTEVRVDTPYGEPSDSVFLGDLDGRRVAFLPRHGRNHHLPPHRINYRANLWALRSLGVRQVLAPCAVGGLREKYGPGTLVVPDQQVDRTKSRVQTFYDGEPLPDGSRPGVVHVGFADPYCPSGREAAVTAARGRGWEPVDGGTLVVIEGPRFSTRAESLWHASQGWSVVGMTGHPEAVLARELALCYTAIALVTDLDAGAETGDGVSHAEVLSVFRENVGRLREVLFDAVGRLPKERLCPCRNALDGLELGIRLP</sequence>
<dbReference type="InterPro" id="IPR010044">
    <property type="entry name" value="MTAP"/>
</dbReference>
<dbReference type="GO" id="GO:0019509">
    <property type="term" value="P:L-methionine salvage from methylthioadenosine"/>
    <property type="evidence" value="ECO:0007669"/>
    <property type="project" value="TreeGrafter"/>
</dbReference>